<proteinExistence type="predicted"/>
<keyword evidence="4" id="KW-1185">Reference proteome</keyword>
<protein>
    <recommendedName>
        <fullName evidence="2">Hedgehog/Intein (Hint) domain-containing protein</fullName>
    </recommendedName>
</protein>
<feature type="domain" description="Hedgehog/Intein (Hint)" evidence="2">
    <location>
        <begin position="148"/>
        <end position="286"/>
    </location>
</feature>
<dbReference type="AlphaFoldDB" id="A0A844B4G7"/>
<feature type="compositionally biased region" description="Low complexity" evidence="1">
    <location>
        <begin position="14"/>
        <end position="23"/>
    </location>
</feature>
<evidence type="ECO:0000256" key="1">
    <source>
        <dbReference type="SAM" id="MobiDB-lite"/>
    </source>
</evidence>
<reference evidence="3 4" key="1">
    <citation type="submission" date="2019-11" db="EMBL/GenBank/DDBJ databases">
        <title>Draft Whole-Genome sequence of the marine photosynthetic bacterium Rhodovulum strictum DSM 11289.</title>
        <authorList>
            <person name="Kyndt J.A."/>
            <person name="Meyer T.E."/>
        </authorList>
    </citation>
    <scope>NUCLEOTIDE SEQUENCE [LARGE SCALE GENOMIC DNA]</scope>
    <source>
        <strain evidence="3 4">DSM 11289</strain>
    </source>
</reference>
<evidence type="ECO:0000259" key="2">
    <source>
        <dbReference type="Pfam" id="PF13403"/>
    </source>
</evidence>
<dbReference type="SUPFAM" id="SSF51294">
    <property type="entry name" value="Hedgehog/intein (Hint) domain"/>
    <property type="match status" value="1"/>
</dbReference>
<evidence type="ECO:0000313" key="4">
    <source>
        <dbReference type="Proteomes" id="UP000466730"/>
    </source>
</evidence>
<dbReference type="RefSeq" id="WP_153747902.1">
    <property type="nucleotide sequence ID" value="NZ_BAAADI010000008.1"/>
</dbReference>
<dbReference type="Proteomes" id="UP000466730">
    <property type="component" value="Unassembled WGS sequence"/>
</dbReference>
<dbReference type="EMBL" id="WJPO01000006">
    <property type="protein sequence ID" value="MRH20600.1"/>
    <property type="molecule type" value="Genomic_DNA"/>
</dbReference>
<sequence length="363" mass="38826">MVTFSATDTEFAVSTGNNVNSNAGGAGTSTFDDKPGATTNLVITSTPGDPDPYLFSLGDLYEISFRGREGTTTVPNAAVIRSDEIGFASGHAVVFEGRDQTGRLVQVVWSPGFDLDNWYRTNLRNGRSPGFYVYDRDPDTEYSVPILCFEAETLIATPRGPVRAASLAPGMMVETVDRGPQMLLWVGQSVTRGTGPMAPVVFPSGALGNERPLVLSQQHRVLHASTMATQLFAEPEVLIPARAYALAGIGGSAIVEWPVVRYVHLLFERHELVRAEGAVCESLFLGDVARRALDAESRDEIATHFPELDVTPAGAEPFEAARPILRVYEARALFGSAGVAAGQGTAFGQAGAMEPLHRLARSG</sequence>
<dbReference type="OrthoDB" id="6305173at2"/>
<dbReference type="InterPro" id="IPR028992">
    <property type="entry name" value="Hedgehog/Intein_dom"/>
</dbReference>
<organism evidence="3 4">
    <name type="scientific">Rhodovulum strictum</name>
    <dbReference type="NCBI Taxonomy" id="58314"/>
    <lineage>
        <taxon>Bacteria</taxon>
        <taxon>Pseudomonadati</taxon>
        <taxon>Pseudomonadota</taxon>
        <taxon>Alphaproteobacteria</taxon>
        <taxon>Rhodobacterales</taxon>
        <taxon>Paracoccaceae</taxon>
        <taxon>Rhodovulum</taxon>
    </lineage>
</organism>
<name>A0A844B4G7_9RHOB</name>
<accession>A0A844B4G7</accession>
<dbReference type="Pfam" id="PF13403">
    <property type="entry name" value="Hint_2"/>
    <property type="match status" value="1"/>
</dbReference>
<dbReference type="InterPro" id="IPR036844">
    <property type="entry name" value="Hint_dom_sf"/>
</dbReference>
<feature type="region of interest" description="Disordered" evidence="1">
    <location>
        <begin position="14"/>
        <end position="35"/>
    </location>
</feature>
<gene>
    <name evidence="3" type="ORF">GH815_06315</name>
</gene>
<comment type="caution">
    <text evidence="3">The sequence shown here is derived from an EMBL/GenBank/DDBJ whole genome shotgun (WGS) entry which is preliminary data.</text>
</comment>
<evidence type="ECO:0000313" key="3">
    <source>
        <dbReference type="EMBL" id="MRH20600.1"/>
    </source>
</evidence>